<proteinExistence type="predicted"/>
<keyword evidence="2" id="KW-1185">Reference proteome</keyword>
<evidence type="ECO:0000313" key="1">
    <source>
        <dbReference type="EMBL" id="KAJ8632333.1"/>
    </source>
</evidence>
<dbReference type="EMBL" id="CM056816">
    <property type="protein sequence ID" value="KAJ8632333.1"/>
    <property type="molecule type" value="Genomic_DNA"/>
</dbReference>
<dbReference type="Proteomes" id="UP001234297">
    <property type="component" value="Chromosome 8"/>
</dbReference>
<reference evidence="1 2" key="1">
    <citation type="journal article" date="2022" name="Hortic Res">
        <title>A haplotype resolved chromosomal level avocado genome allows analysis of novel avocado genes.</title>
        <authorList>
            <person name="Nath O."/>
            <person name="Fletcher S.J."/>
            <person name="Hayward A."/>
            <person name="Shaw L.M."/>
            <person name="Masouleh A.K."/>
            <person name="Furtado A."/>
            <person name="Henry R.J."/>
            <person name="Mitter N."/>
        </authorList>
    </citation>
    <scope>NUCLEOTIDE SEQUENCE [LARGE SCALE GENOMIC DNA]</scope>
    <source>
        <strain evidence="2">cv. Hass</strain>
    </source>
</reference>
<name>A0ACC2LG77_PERAE</name>
<accession>A0ACC2LG77</accession>
<comment type="caution">
    <text evidence="1">The sequence shown here is derived from an EMBL/GenBank/DDBJ whole genome shotgun (WGS) entry which is preliminary data.</text>
</comment>
<evidence type="ECO:0000313" key="2">
    <source>
        <dbReference type="Proteomes" id="UP001234297"/>
    </source>
</evidence>
<sequence length="111" mass="12091">MYMDVAVGPCVSDHVMGHDPAPKVSFPDSSRRQDSWGHAAFRKPRADVIAERAHLAHSKKERCMEHAETRHVADCDWERAEMAMPAFNGSGAGIQCGGGHDAFGKMIVTAT</sequence>
<organism evidence="1 2">
    <name type="scientific">Persea americana</name>
    <name type="common">Avocado</name>
    <dbReference type="NCBI Taxonomy" id="3435"/>
    <lineage>
        <taxon>Eukaryota</taxon>
        <taxon>Viridiplantae</taxon>
        <taxon>Streptophyta</taxon>
        <taxon>Embryophyta</taxon>
        <taxon>Tracheophyta</taxon>
        <taxon>Spermatophyta</taxon>
        <taxon>Magnoliopsida</taxon>
        <taxon>Magnoliidae</taxon>
        <taxon>Laurales</taxon>
        <taxon>Lauraceae</taxon>
        <taxon>Persea</taxon>
    </lineage>
</organism>
<protein>
    <submittedName>
        <fullName evidence="1">Uncharacterized protein</fullName>
    </submittedName>
</protein>
<gene>
    <name evidence="1" type="ORF">MRB53_025669</name>
</gene>